<protein>
    <recommendedName>
        <fullName evidence="1">RNase H type-1 domain-containing protein</fullName>
    </recommendedName>
</protein>
<dbReference type="InterPro" id="IPR002156">
    <property type="entry name" value="RNaseH_domain"/>
</dbReference>
<dbReference type="EMBL" id="MHQS01000008">
    <property type="protein sequence ID" value="OHA08959.1"/>
    <property type="molecule type" value="Genomic_DNA"/>
</dbReference>
<dbReference type="CDD" id="cd09279">
    <property type="entry name" value="RNase_HI_like"/>
    <property type="match status" value="1"/>
</dbReference>
<dbReference type="InterPro" id="IPR036397">
    <property type="entry name" value="RNaseH_sf"/>
</dbReference>
<dbReference type="Proteomes" id="UP000176705">
    <property type="component" value="Unassembled WGS sequence"/>
</dbReference>
<sequence length="148" mass="16766">MKAKQEKLIIHTDGGSRGNPGSAAIGVVLADSSGRPSRRYAKAVGVRTNNEAEYEAVLFALAKARALYGKERIKAMEVEVRMDSELVVRQLGAEYKIEEERLWPLFMKIWNVRLDFGELAFRHVPRGENREADRLVNEALDREQGRLL</sequence>
<evidence type="ECO:0000313" key="3">
    <source>
        <dbReference type="Proteomes" id="UP000176705"/>
    </source>
</evidence>
<accession>A0A1G2LDR9</accession>
<reference evidence="2 3" key="1">
    <citation type="journal article" date="2016" name="Nat. Commun.">
        <title>Thousands of microbial genomes shed light on interconnected biogeochemical processes in an aquifer system.</title>
        <authorList>
            <person name="Anantharaman K."/>
            <person name="Brown C.T."/>
            <person name="Hug L.A."/>
            <person name="Sharon I."/>
            <person name="Castelle C.J."/>
            <person name="Probst A.J."/>
            <person name="Thomas B.C."/>
            <person name="Singh A."/>
            <person name="Wilkins M.J."/>
            <person name="Karaoz U."/>
            <person name="Brodie E.L."/>
            <person name="Williams K.H."/>
            <person name="Hubbard S.S."/>
            <person name="Banfield J.F."/>
        </authorList>
    </citation>
    <scope>NUCLEOTIDE SEQUENCE [LARGE SCALE GENOMIC DNA]</scope>
</reference>
<name>A0A1G2LDR9_9BACT</name>
<dbReference type="PROSITE" id="PS50879">
    <property type="entry name" value="RNASE_H_1"/>
    <property type="match status" value="1"/>
</dbReference>
<dbReference type="PANTHER" id="PTHR46387">
    <property type="entry name" value="POLYNUCLEOTIDYL TRANSFERASE, RIBONUCLEASE H-LIKE SUPERFAMILY PROTEIN"/>
    <property type="match status" value="1"/>
</dbReference>
<dbReference type="GO" id="GO:0003676">
    <property type="term" value="F:nucleic acid binding"/>
    <property type="evidence" value="ECO:0007669"/>
    <property type="project" value="InterPro"/>
</dbReference>
<gene>
    <name evidence="2" type="ORF">A3B37_02930</name>
</gene>
<comment type="caution">
    <text evidence="2">The sequence shown here is derived from an EMBL/GenBank/DDBJ whole genome shotgun (WGS) entry which is preliminary data.</text>
</comment>
<dbReference type="STRING" id="1802280.A3B37_02930"/>
<organism evidence="2 3">
    <name type="scientific">Candidatus Sungbacteria bacterium RIFCSPLOWO2_01_FULL_59_16</name>
    <dbReference type="NCBI Taxonomy" id="1802280"/>
    <lineage>
        <taxon>Bacteria</taxon>
        <taxon>Candidatus Sungiibacteriota</taxon>
    </lineage>
</organism>
<dbReference type="AlphaFoldDB" id="A0A1G2LDR9"/>
<dbReference type="GO" id="GO:0004523">
    <property type="term" value="F:RNA-DNA hybrid ribonuclease activity"/>
    <property type="evidence" value="ECO:0007669"/>
    <property type="project" value="InterPro"/>
</dbReference>
<dbReference type="Pfam" id="PF13456">
    <property type="entry name" value="RVT_3"/>
    <property type="match status" value="1"/>
</dbReference>
<evidence type="ECO:0000259" key="1">
    <source>
        <dbReference type="PROSITE" id="PS50879"/>
    </source>
</evidence>
<dbReference type="PANTHER" id="PTHR46387:SF2">
    <property type="entry name" value="RIBONUCLEASE HI"/>
    <property type="match status" value="1"/>
</dbReference>
<dbReference type="InterPro" id="IPR012337">
    <property type="entry name" value="RNaseH-like_sf"/>
</dbReference>
<proteinExistence type="predicted"/>
<dbReference type="SUPFAM" id="SSF53098">
    <property type="entry name" value="Ribonuclease H-like"/>
    <property type="match status" value="1"/>
</dbReference>
<feature type="domain" description="RNase H type-1" evidence="1">
    <location>
        <begin position="4"/>
        <end position="141"/>
    </location>
</feature>
<dbReference type="Gene3D" id="3.30.420.10">
    <property type="entry name" value="Ribonuclease H-like superfamily/Ribonuclease H"/>
    <property type="match status" value="1"/>
</dbReference>
<evidence type="ECO:0000313" key="2">
    <source>
        <dbReference type="EMBL" id="OHA08959.1"/>
    </source>
</evidence>